<dbReference type="FunFam" id="3.20.20.80:FF:000015">
    <property type="entry name" value="Acidic endochitinase SE2"/>
    <property type="match status" value="1"/>
</dbReference>
<dbReference type="PANTHER" id="PTHR45708:SF49">
    <property type="entry name" value="ENDOCHITINASE"/>
    <property type="match status" value="1"/>
</dbReference>
<dbReference type="CDD" id="cd02877">
    <property type="entry name" value="GH18_hevamine_XipI_class_III"/>
    <property type="match status" value="1"/>
</dbReference>
<evidence type="ECO:0000313" key="13">
    <source>
        <dbReference type="Proteomes" id="UP000001514"/>
    </source>
</evidence>
<evidence type="ECO:0000256" key="6">
    <source>
        <dbReference type="ARBA" id="ARBA00023295"/>
    </source>
</evidence>
<dbReference type="GO" id="GO:0006032">
    <property type="term" value="P:chitin catabolic process"/>
    <property type="evidence" value="ECO:0007669"/>
    <property type="project" value="UniProtKB-KW"/>
</dbReference>
<evidence type="ECO:0000256" key="3">
    <source>
        <dbReference type="ARBA" id="ARBA00022801"/>
    </source>
</evidence>
<dbReference type="HOGENOM" id="CLU_007818_0_1_1"/>
<evidence type="ECO:0000259" key="11">
    <source>
        <dbReference type="PROSITE" id="PS51910"/>
    </source>
</evidence>
<dbReference type="Gramene" id="EFJ06088">
    <property type="protein sequence ID" value="EFJ06088"/>
    <property type="gene ID" value="SELMODRAFT_236614"/>
</dbReference>
<reference evidence="12 13" key="1">
    <citation type="journal article" date="2011" name="Science">
        <title>The Selaginella genome identifies genetic changes associated with the evolution of vascular plants.</title>
        <authorList>
            <person name="Banks J.A."/>
            <person name="Nishiyama T."/>
            <person name="Hasebe M."/>
            <person name="Bowman J.L."/>
            <person name="Gribskov M."/>
            <person name="dePamphilis C."/>
            <person name="Albert V.A."/>
            <person name="Aono N."/>
            <person name="Aoyama T."/>
            <person name="Ambrose B.A."/>
            <person name="Ashton N.W."/>
            <person name="Axtell M.J."/>
            <person name="Barker E."/>
            <person name="Barker M.S."/>
            <person name="Bennetzen J.L."/>
            <person name="Bonawitz N.D."/>
            <person name="Chapple C."/>
            <person name="Cheng C."/>
            <person name="Correa L.G."/>
            <person name="Dacre M."/>
            <person name="DeBarry J."/>
            <person name="Dreyer I."/>
            <person name="Elias M."/>
            <person name="Engstrom E.M."/>
            <person name="Estelle M."/>
            <person name="Feng L."/>
            <person name="Finet C."/>
            <person name="Floyd S.K."/>
            <person name="Frommer W.B."/>
            <person name="Fujita T."/>
            <person name="Gramzow L."/>
            <person name="Gutensohn M."/>
            <person name="Harholt J."/>
            <person name="Hattori M."/>
            <person name="Heyl A."/>
            <person name="Hirai T."/>
            <person name="Hiwatashi Y."/>
            <person name="Ishikawa M."/>
            <person name="Iwata M."/>
            <person name="Karol K.G."/>
            <person name="Koehler B."/>
            <person name="Kolukisaoglu U."/>
            <person name="Kubo M."/>
            <person name="Kurata T."/>
            <person name="Lalonde S."/>
            <person name="Li K."/>
            <person name="Li Y."/>
            <person name="Litt A."/>
            <person name="Lyons E."/>
            <person name="Manning G."/>
            <person name="Maruyama T."/>
            <person name="Michael T.P."/>
            <person name="Mikami K."/>
            <person name="Miyazaki S."/>
            <person name="Morinaga S."/>
            <person name="Murata T."/>
            <person name="Mueller-Roeber B."/>
            <person name="Nelson D.R."/>
            <person name="Obara M."/>
            <person name="Oguri Y."/>
            <person name="Olmstead R.G."/>
            <person name="Onodera N."/>
            <person name="Petersen B.L."/>
            <person name="Pils B."/>
            <person name="Prigge M."/>
            <person name="Rensing S.A."/>
            <person name="Riano-Pachon D.M."/>
            <person name="Roberts A.W."/>
            <person name="Sato Y."/>
            <person name="Scheller H.V."/>
            <person name="Schulz B."/>
            <person name="Schulz C."/>
            <person name="Shakirov E.V."/>
            <person name="Shibagaki N."/>
            <person name="Shinohara N."/>
            <person name="Shippen D.E."/>
            <person name="Soerensen I."/>
            <person name="Sotooka R."/>
            <person name="Sugimoto N."/>
            <person name="Sugita M."/>
            <person name="Sumikawa N."/>
            <person name="Tanurdzic M."/>
            <person name="Theissen G."/>
            <person name="Ulvskov P."/>
            <person name="Wakazuki S."/>
            <person name="Weng J.K."/>
            <person name="Willats W.W."/>
            <person name="Wipf D."/>
            <person name="Wolf P.G."/>
            <person name="Yang L."/>
            <person name="Zimmer A.D."/>
            <person name="Zhu Q."/>
            <person name="Mitros T."/>
            <person name="Hellsten U."/>
            <person name="Loque D."/>
            <person name="Otillar R."/>
            <person name="Salamov A."/>
            <person name="Schmutz J."/>
            <person name="Shapiro H."/>
            <person name="Lindquist E."/>
            <person name="Lucas S."/>
            <person name="Rokhsar D."/>
            <person name="Grigoriev I.V."/>
        </authorList>
    </citation>
    <scope>NUCLEOTIDE SEQUENCE [LARGE SCALE GENOMIC DNA]</scope>
</reference>
<feature type="chain" id="PRO_5003123443" description="chitinase" evidence="10">
    <location>
        <begin position="23"/>
        <end position="304"/>
    </location>
</feature>
<evidence type="ECO:0000256" key="1">
    <source>
        <dbReference type="ARBA" id="ARBA00000822"/>
    </source>
</evidence>
<keyword evidence="10" id="KW-0732">Signal</keyword>
<comment type="similarity">
    <text evidence="9">Belongs to the glycosyl hydrolase 18 family.</text>
</comment>
<dbReference type="InterPro" id="IPR050542">
    <property type="entry name" value="Glycosyl_Hydrlase18_Chitinase"/>
</dbReference>
<name>D8TB31_SELML</name>
<dbReference type="PROSITE" id="PS01095">
    <property type="entry name" value="GH18_1"/>
    <property type="match status" value="1"/>
</dbReference>
<dbReference type="InterPro" id="IPR017853">
    <property type="entry name" value="GH"/>
</dbReference>
<dbReference type="GO" id="GO:0050832">
    <property type="term" value="P:defense response to fungus"/>
    <property type="evidence" value="ECO:0000318"/>
    <property type="project" value="GO_Central"/>
</dbReference>
<feature type="domain" description="GH18" evidence="11">
    <location>
        <begin position="29"/>
        <end position="304"/>
    </location>
</feature>
<dbReference type="SUPFAM" id="SSF51445">
    <property type="entry name" value="(Trans)glycosidases"/>
    <property type="match status" value="1"/>
</dbReference>
<evidence type="ECO:0000256" key="5">
    <source>
        <dbReference type="ARBA" id="ARBA00023157"/>
    </source>
</evidence>
<evidence type="ECO:0000256" key="9">
    <source>
        <dbReference type="RuleBase" id="RU004453"/>
    </source>
</evidence>
<keyword evidence="4" id="KW-0146">Chitin degradation</keyword>
<dbReference type="Gene3D" id="3.20.20.80">
    <property type="entry name" value="Glycosidases"/>
    <property type="match status" value="1"/>
</dbReference>
<dbReference type="PANTHER" id="PTHR45708">
    <property type="entry name" value="ENDOCHITINASE"/>
    <property type="match status" value="1"/>
</dbReference>
<dbReference type="InterPro" id="IPR001579">
    <property type="entry name" value="Glyco_hydro_18_chit_AS"/>
</dbReference>
<dbReference type="GO" id="GO:0008843">
    <property type="term" value="F:endochitinase activity"/>
    <property type="evidence" value="ECO:0007669"/>
    <property type="project" value="UniProtKB-EC"/>
</dbReference>
<evidence type="ECO:0000313" key="12">
    <source>
        <dbReference type="EMBL" id="EFJ06088.1"/>
    </source>
</evidence>
<sequence>MASSSIFRIAAFLLLIVLSSSSAPSQNTGVIATYWGQDGGEGSLLDACNSGNYRIIMVSFLSQFGNGQTPVLNLAGHCDPAGGTCTGLSSEISQCQQLGIRVLLSIGGSAGSYGLSSSSDAQSVASYIWNTFLGGSSSSRPLGSAVLDGVDFDIERGAVPQLYVDLARALRGFDGSMILAAAPQCPIPDANLGSTIQISGLFNYIFVQFYNNPSCQFDGSSASNILSSWNSWVSDSVTPSSARVFMGLPASSSAAQSGGFMPSSTLISQVLPTIRSSPKYGGVMLYAVSFDRQTSYSSSIRSSV</sequence>
<protein>
    <recommendedName>
        <fullName evidence="2">chitinase</fullName>
        <ecNumber evidence="2">3.2.1.14</ecNumber>
    </recommendedName>
</protein>
<proteinExistence type="inferred from homology"/>
<dbReference type="InParanoid" id="D8TB31"/>
<keyword evidence="13" id="KW-1185">Reference proteome</keyword>
<dbReference type="AlphaFoldDB" id="D8TB31"/>
<dbReference type="EMBL" id="GL377707">
    <property type="protein sequence ID" value="EFJ06088.1"/>
    <property type="molecule type" value="Genomic_DNA"/>
</dbReference>
<dbReference type="Proteomes" id="UP000001514">
    <property type="component" value="Unassembled WGS sequence"/>
</dbReference>
<evidence type="ECO:0000256" key="2">
    <source>
        <dbReference type="ARBA" id="ARBA00012729"/>
    </source>
</evidence>
<keyword evidence="7" id="KW-0624">Polysaccharide degradation</keyword>
<organism evidence="13">
    <name type="scientific">Selaginella moellendorffii</name>
    <name type="common">Spikemoss</name>
    <dbReference type="NCBI Taxonomy" id="88036"/>
    <lineage>
        <taxon>Eukaryota</taxon>
        <taxon>Viridiplantae</taxon>
        <taxon>Streptophyta</taxon>
        <taxon>Embryophyta</taxon>
        <taxon>Tracheophyta</taxon>
        <taxon>Lycopodiopsida</taxon>
        <taxon>Selaginellales</taxon>
        <taxon>Selaginellaceae</taxon>
        <taxon>Selaginella</taxon>
    </lineage>
</organism>
<dbReference type="STRING" id="88036.D8TB31"/>
<evidence type="ECO:0000256" key="7">
    <source>
        <dbReference type="ARBA" id="ARBA00023326"/>
    </source>
</evidence>
<dbReference type="FunCoup" id="D8TB31">
    <property type="interactions" value="518"/>
</dbReference>
<evidence type="ECO:0000256" key="4">
    <source>
        <dbReference type="ARBA" id="ARBA00023024"/>
    </source>
</evidence>
<dbReference type="InterPro" id="IPR001223">
    <property type="entry name" value="Glyco_hydro18_cat"/>
</dbReference>
<dbReference type="InterPro" id="IPR045321">
    <property type="entry name" value="Cts1-like"/>
</dbReference>
<dbReference type="KEGG" id="smo:SELMODRAFT_236614"/>
<dbReference type="OMA" id="IRACQNQ"/>
<dbReference type="eggNOG" id="KOG4701">
    <property type="taxonomic scope" value="Eukaryota"/>
</dbReference>
<dbReference type="Pfam" id="PF00704">
    <property type="entry name" value="Glyco_hydro_18"/>
    <property type="match status" value="1"/>
</dbReference>
<gene>
    <name evidence="12" type="ORF">SELMODRAFT_236614</name>
</gene>
<evidence type="ECO:0000256" key="8">
    <source>
        <dbReference type="RuleBase" id="RU000489"/>
    </source>
</evidence>
<dbReference type="GO" id="GO:0005576">
    <property type="term" value="C:extracellular region"/>
    <property type="evidence" value="ECO:0000318"/>
    <property type="project" value="GO_Central"/>
</dbReference>
<feature type="signal peptide" evidence="10">
    <location>
        <begin position="1"/>
        <end position="22"/>
    </location>
</feature>
<dbReference type="PROSITE" id="PS51910">
    <property type="entry name" value="GH18_2"/>
    <property type="match status" value="1"/>
</dbReference>
<dbReference type="EC" id="3.2.1.14" evidence="2"/>
<evidence type="ECO:0000256" key="10">
    <source>
        <dbReference type="SAM" id="SignalP"/>
    </source>
</evidence>
<keyword evidence="7" id="KW-0119">Carbohydrate metabolism</keyword>
<keyword evidence="6 8" id="KW-0326">Glycosidase</keyword>
<comment type="catalytic activity">
    <reaction evidence="1">
        <text>Random endo-hydrolysis of N-acetyl-beta-D-glucosaminide (1-&gt;4)-beta-linkages in chitin and chitodextrins.</text>
        <dbReference type="EC" id="3.2.1.14"/>
    </reaction>
</comment>
<dbReference type="GO" id="GO:0000272">
    <property type="term" value="P:polysaccharide catabolic process"/>
    <property type="evidence" value="ECO:0007669"/>
    <property type="project" value="UniProtKB-KW"/>
</dbReference>
<keyword evidence="3 8" id="KW-0378">Hydrolase</keyword>
<accession>D8TB31</accession>
<keyword evidence="5" id="KW-1015">Disulfide bond</keyword>